<feature type="domain" description="Alpha-D-phosphohexomutase alpha/beta/alpha" evidence="16">
    <location>
        <begin position="115"/>
        <end position="174"/>
    </location>
</feature>
<evidence type="ECO:0000313" key="20">
    <source>
        <dbReference type="Proteomes" id="UP000005627"/>
    </source>
</evidence>
<dbReference type="eggNOG" id="KOG2537">
    <property type="taxonomic scope" value="Eukaryota"/>
</dbReference>
<dbReference type="Pfam" id="PF00408">
    <property type="entry name" value="PGM_PMM_IV"/>
    <property type="match status" value="1"/>
</dbReference>
<dbReference type="Proteomes" id="UP000005627">
    <property type="component" value="Chromosome 7"/>
</dbReference>
<evidence type="ECO:0000256" key="8">
    <source>
        <dbReference type="ARBA" id="ARBA00023235"/>
    </source>
</evidence>
<dbReference type="AlphaFoldDB" id="G8ZY60"/>
<evidence type="ECO:0000256" key="1">
    <source>
        <dbReference type="ARBA" id="ARBA00000558"/>
    </source>
</evidence>
<feature type="active site" description="Phosphoserine intermediate" evidence="12">
    <location>
        <position position="64"/>
    </location>
</feature>
<dbReference type="InterPro" id="IPR049023">
    <property type="entry name" value="AMG1_II"/>
</dbReference>
<comment type="cofactor">
    <cofactor evidence="11 14">
        <name>Mg(2+)</name>
        <dbReference type="ChEBI" id="CHEBI:18420"/>
    </cofactor>
    <text evidence="11 14">Binds 1 Mg(2+) ion per subunit.</text>
</comment>
<feature type="domain" description="Phosphoacetylglucosamine mutase AMG1" evidence="17">
    <location>
        <begin position="296"/>
        <end position="432"/>
    </location>
</feature>
<evidence type="ECO:0000259" key="18">
    <source>
        <dbReference type="Pfam" id="PF21405"/>
    </source>
</evidence>
<protein>
    <recommendedName>
        <fullName evidence="4 11">Phosphoacetylglucosamine mutase</fullName>
        <shortName evidence="11">PAGM</shortName>
        <ecNumber evidence="4 11">5.4.2.3</ecNumber>
    </recommendedName>
    <alternativeName>
        <fullName evidence="10 11">Acetylglucosamine phosphomutase</fullName>
    </alternativeName>
    <alternativeName>
        <fullName evidence="9 11">N-acetylglucosamine-phosphate mutase</fullName>
    </alternativeName>
</protein>
<keyword evidence="7 11" id="KW-0460">Magnesium</keyword>
<dbReference type="Gene3D" id="3.30.310.50">
    <property type="entry name" value="Alpha-D-phosphohexomutase, C-terminal domain"/>
    <property type="match status" value="1"/>
</dbReference>
<evidence type="ECO:0000256" key="5">
    <source>
        <dbReference type="ARBA" id="ARBA00022553"/>
    </source>
</evidence>
<dbReference type="PANTHER" id="PTHR45955:SF1">
    <property type="entry name" value="PHOSPHOACETYLGLUCOSAMINE MUTASE"/>
    <property type="match status" value="1"/>
</dbReference>
<dbReference type="Gene3D" id="3.40.120.10">
    <property type="entry name" value="Alpha-D-Glucose-1,6-Bisphosphate, subunit A, domain 3"/>
    <property type="match status" value="2"/>
</dbReference>
<dbReference type="InParanoid" id="G8ZY60"/>
<gene>
    <name evidence="19" type="primary">TDEL0G04600</name>
    <name evidence="19" type="ORF">TDEL_0G04600</name>
</gene>
<dbReference type="PANTHER" id="PTHR45955">
    <property type="entry name" value="PHOSPHOACETYLGLUCOSAMINE MUTASE"/>
    <property type="match status" value="1"/>
</dbReference>
<dbReference type="CDD" id="cd03086">
    <property type="entry name" value="PGM3"/>
    <property type="match status" value="1"/>
</dbReference>
<evidence type="ECO:0000259" key="16">
    <source>
        <dbReference type="Pfam" id="PF02878"/>
    </source>
</evidence>
<keyword evidence="5" id="KW-0597">Phosphoprotein</keyword>
<feature type="binding site" evidence="13">
    <location>
        <position position="502"/>
    </location>
    <ligand>
        <name>substrate</name>
    </ligand>
</feature>
<keyword evidence="6 11" id="KW-0479">Metal-binding</keyword>
<feature type="binding site" evidence="13">
    <location>
        <begin position="493"/>
        <end position="497"/>
    </location>
    <ligand>
        <name>substrate</name>
    </ligand>
</feature>
<keyword evidence="20" id="KW-1185">Reference proteome</keyword>
<dbReference type="PIRSF" id="PIRSF016408">
    <property type="entry name" value="PAGM"/>
    <property type="match status" value="1"/>
</dbReference>
<dbReference type="InterPro" id="IPR049022">
    <property type="entry name" value="AMG1_III"/>
</dbReference>
<dbReference type="GeneID" id="11505200"/>
<evidence type="ECO:0000256" key="6">
    <source>
        <dbReference type="ARBA" id="ARBA00022723"/>
    </source>
</evidence>
<evidence type="ECO:0000259" key="15">
    <source>
        <dbReference type="Pfam" id="PF00408"/>
    </source>
</evidence>
<dbReference type="Pfam" id="PF21405">
    <property type="entry name" value="AMG1_II"/>
    <property type="match status" value="1"/>
</dbReference>
<name>G8ZY60_TORDE</name>
<dbReference type="GO" id="GO:0000287">
    <property type="term" value="F:magnesium ion binding"/>
    <property type="evidence" value="ECO:0007669"/>
    <property type="project" value="InterPro"/>
</dbReference>
<evidence type="ECO:0000256" key="4">
    <source>
        <dbReference type="ARBA" id="ARBA00012731"/>
    </source>
</evidence>
<feature type="binding site" evidence="14">
    <location>
        <position position="275"/>
    </location>
    <ligand>
        <name>Mg(2+)</name>
        <dbReference type="ChEBI" id="CHEBI:18420"/>
    </ligand>
</feature>
<dbReference type="FunFam" id="3.30.310.50:FF:000003">
    <property type="entry name" value="Phosphoacetylglucosamine mutase"/>
    <property type="match status" value="1"/>
</dbReference>
<dbReference type="InterPro" id="IPR036900">
    <property type="entry name" value="A-D-PHexomutase_C_sf"/>
</dbReference>
<comment type="function">
    <text evidence="11">Catalyzes the conversion of GlcNAc-6-P into GlcNAc-1-P during the synthesis of uridine diphosphate/UDP-GlcNAc, which is a biosynthetic precursor of chitin and also supplies the amino sugars for N-linked oligosaccharides of glycoproteins.</text>
</comment>
<comment type="catalytic activity">
    <reaction evidence="1 11">
        <text>N-acetyl-alpha-D-glucosamine 1-phosphate = N-acetyl-D-glucosamine 6-phosphate</text>
        <dbReference type="Rhea" id="RHEA:23804"/>
        <dbReference type="ChEBI" id="CHEBI:57513"/>
        <dbReference type="ChEBI" id="CHEBI:57776"/>
        <dbReference type="EC" id="5.4.2.3"/>
    </reaction>
</comment>
<organism evidence="19 20">
    <name type="scientific">Torulaspora delbrueckii</name>
    <name type="common">Yeast</name>
    <name type="synonym">Candida colliculosa</name>
    <dbReference type="NCBI Taxonomy" id="4950"/>
    <lineage>
        <taxon>Eukaryota</taxon>
        <taxon>Fungi</taxon>
        <taxon>Dikarya</taxon>
        <taxon>Ascomycota</taxon>
        <taxon>Saccharomycotina</taxon>
        <taxon>Saccharomycetes</taxon>
        <taxon>Saccharomycetales</taxon>
        <taxon>Saccharomycetaceae</taxon>
        <taxon>Torulaspora</taxon>
    </lineage>
</organism>
<dbReference type="Pfam" id="PF02878">
    <property type="entry name" value="PGM_PMM_I"/>
    <property type="match status" value="2"/>
</dbReference>
<feature type="domain" description="Alpha-D-phosphohexomutase alpha/beta/alpha" evidence="16">
    <location>
        <begin position="55"/>
        <end position="90"/>
    </location>
</feature>
<evidence type="ECO:0000256" key="2">
    <source>
        <dbReference type="ARBA" id="ARBA00004865"/>
    </source>
</evidence>
<evidence type="ECO:0000256" key="14">
    <source>
        <dbReference type="PIRSR" id="PIRSR016408-3"/>
    </source>
</evidence>
<dbReference type="GO" id="GO:0005975">
    <property type="term" value="P:carbohydrate metabolic process"/>
    <property type="evidence" value="ECO:0007669"/>
    <property type="project" value="InterPro"/>
</dbReference>
<sequence>MREPLESLIEQYCTTRGYRYVYGTAGFRDDSEKLDTVMFATGIVACLRSQVLNGKPVGVMITASHNPSGDNGVKVVEPDGSMLIQSWESTATELANLLANRPLEDIKAKVGQLTSGESSVRPQLIVGRDSRVSGPHLLSCLVASATSLFDAKITDYGLLTTPQLHFLTNETMITGAHVDEQAYFAHFLGAWDQIAALQPVKLPNVVVDCANGIGGPKMSALLTQWGFAKQCSVINDKCDEPELLNHGCGADFVKTSQRLPNGVKPNANDLYCSFDGDADRVVFYYLDQNLGFHLLDGDKISTLFAYFVAKLLKQCKLDSILSMGVVQTAYANGSSTKYLQDNLQVPVSCTKTGVKHLHHEAVNNYDIGIYFEANGHGTVMFSNKFHETVTNHADQTPELKILKYLAKLINQTVGDAISDMMAVLAVLSILQWSPSRWDREFTDLPNKLTKVVVSDRSAFTTTDQERRLVSPAGLQDKIDEAVARIKSGRSFVRASGTEDAVRVYAEAATQSEKDQLSSIVGDLVREYC</sequence>
<dbReference type="FunFam" id="3.40.120.10:FF:000013">
    <property type="entry name" value="Phosphoacetylglucosamine mutase"/>
    <property type="match status" value="1"/>
</dbReference>
<evidence type="ECO:0000256" key="12">
    <source>
        <dbReference type="PIRSR" id="PIRSR016408-1"/>
    </source>
</evidence>
<dbReference type="EC" id="5.4.2.3" evidence="4 11"/>
<dbReference type="RefSeq" id="XP_003683038.1">
    <property type="nucleotide sequence ID" value="XM_003682990.1"/>
</dbReference>
<reference evidence="19 20" key="1">
    <citation type="journal article" date="2011" name="Proc. Natl. Acad. Sci. U.S.A.">
        <title>Evolutionary erosion of yeast sex chromosomes by mating-type switching accidents.</title>
        <authorList>
            <person name="Gordon J.L."/>
            <person name="Armisen D."/>
            <person name="Proux-Wera E."/>
            <person name="Oheigeartaigh S.S."/>
            <person name="Byrne K.P."/>
            <person name="Wolfe K.H."/>
        </authorList>
    </citation>
    <scope>NUCLEOTIDE SEQUENCE [LARGE SCALE GENOMIC DNA]</scope>
    <source>
        <strain evidence="20">ATCC 10662 / CBS 1146 / NBRC 0425 / NCYC 2629 / NRRL Y-866</strain>
    </source>
</reference>
<dbReference type="SUPFAM" id="SSF53738">
    <property type="entry name" value="Phosphoglucomutase, first 3 domains"/>
    <property type="match status" value="3"/>
</dbReference>
<dbReference type="GO" id="GO:0004610">
    <property type="term" value="F:phosphoacetylglucosamine mutase activity"/>
    <property type="evidence" value="ECO:0007669"/>
    <property type="project" value="UniProtKB-UniRule"/>
</dbReference>
<dbReference type="KEGG" id="tdl:TDEL_0G04600"/>
<dbReference type="STRING" id="1076872.G8ZY60"/>
<dbReference type="InterPro" id="IPR016657">
    <property type="entry name" value="PAGM"/>
</dbReference>
<evidence type="ECO:0000256" key="3">
    <source>
        <dbReference type="ARBA" id="ARBA00010231"/>
    </source>
</evidence>
<dbReference type="PROSITE" id="PS00710">
    <property type="entry name" value="PGM_PMM"/>
    <property type="match status" value="1"/>
</dbReference>
<feature type="binding site" evidence="14">
    <location>
        <position position="279"/>
    </location>
    <ligand>
        <name>Mg(2+)</name>
        <dbReference type="ChEBI" id="CHEBI:18420"/>
    </ligand>
</feature>
<evidence type="ECO:0000256" key="13">
    <source>
        <dbReference type="PIRSR" id="PIRSR016408-2"/>
    </source>
</evidence>
<dbReference type="InterPro" id="IPR016066">
    <property type="entry name" value="A-D-PHexomutase_CS"/>
</dbReference>
<dbReference type="FunCoup" id="G8ZY60">
    <property type="interactions" value="668"/>
</dbReference>
<dbReference type="GO" id="GO:0006031">
    <property type="term" value="P:chitin biosynthetic process"/>
    <property type="evidence" value="ECO:0007669"/>
    <property type="project" value="EnsemblFungi"/>
</dbReference>
<dbReference type="UniPathway" id="UPA00113">
    <property type="reaction ID" value="UER00530"/>
</dbReference>
<dbReference type="InterPro" id="IPR005843">
    <property type="entry name" value="A-D-PHexomutase_C"/>
</dbReference>
<proteinExistence type="inferred from homology"/>
<dbReference type="SUPFAM" id="SSF55957">
    <property type="entry name" value="Phosphoglucomutase, C-terminal domain"/>
    <property type="match status" value="1"/>
</dbReference>
<comment type="similarity">
    <text evidence="3 11">Belongs to the phosphohexose mutase family.</text>
</comment>
<dbReference type="EMBL" id="HE616748">
    <property type="protein sequence ID" value="CCE93827.1"/>
    <property type="molecule type" value="Genomic_DNA"/>
</dbReference>
<evidence type="ECO:0000256" key="9">
    <source>
        <dbReference type="ARBA" id="ARBA00031926"/>
    </source>
</evidence>
<feature type="binding site" evidence="14">
    <location>
        <position position="277"/>
    </location>
    <ligand>
        <name>Mg(2+)</name>
        <dbReference type="ChEBI" id="CHEBI:18420"/>
    </ligand>
</feature>
<dbReference type="HOGENOM" id="CLU_022890_1_0_1"/>
<feature type="binding site" description="via phosphate group" evidence="14">
    <location>
        <position position="64"/>
    </location>
    <ligand>
        <name>Mg(2+)</name>
        <dbReference type="ChEBI" id="CHEBI:18420"/>
    </ligand>
</feature>
<dbReference type="OrthoDB" id="1928at2759"/>
<evidence type="ECO:0000313" key="19">
    <source>
        <dbReference type="EMBL" id="CCE93827.1"/>
    </source>
</evidence>
<feature type="binding site" evidence="13">
    <location>
        <begin position="372"/>
        <end position="374"/>
    </location>
    <ligand>
        <name>substrate</name>
    </ligand>
</feature>
<dbReference type="Pfam" id="PF21404">
    <property type="entry name" value="AMG1_III"/>
    <property type="match status" value="1"/>
</dbReference>
<dbReference type="InterPro" id="IPR005844">
    <property type="entry name" value="A-D-PHexomutase_a/b/a-I"/>
</dbReference>
<dbReference type="InterPro" id="IPR016055">
    <property type="entry name" value="A-D-PHexomutase_a/b/a-I/II/III"/>
</dbReference>
<evidence type="ECO:0000256" key="7">
    <source>
        <dbReference type="ARBA" id="ARBA00022842"/>
    </source>
</evidence>
<keyword evidence="8 11" id="KW-0413">Isomerase</keyword>
<evidence type="ECO:0000259" key="17">
    <source>
        <dbReference type="Pfam" id="PF21404"/>
    </source>
</evidence>
<comment type="pathway">
    <text evidence="2 11">Nucleotide-sugar biosynthesis; UDP-N-acetyl-alpha-D-glucosamine biosynthesis; N-acetyl-alpha-D-glucosamine 1-phosphate from alpha-D-glucosamine 6-phosphate (route I): step 2/2.</text>
</comment>
<accession>G8ZY60</accession>
<evidence type="ECO:0000256" key="11">
    <source>
        <dbReference type="PIRNR" id="PIRNR016408"/>
    </source>
</evidence>
<feature type="domain" description="Alpha-D-phosphohexomutase C-terminal" evidence="15">
    <location>
        <begin position="478"/>
        <end position="516"/>
    </location>
</feature>
<evidence type="ECO:0000256" key="10">
    <source>
        <dbReference type="ARBA" id="ARBA00032065"/>
    </source>
</evidence>
<feature type="domain" description="Phosphoacetylglucosamine mutase AMG1" evidence="18">
    <location>
        <begin position="178"/>
        <end position="282"/>
    </location>
</feature>
<dbReference type="GO" id="GO:0006048">
    <property type="term" value="P:UDP-N-acetylglucosamine biosynthetic process"/>
    <property type="evidence" value="ECO:0007669"/>
    <property type="project" value="UniProtKB-UniRule"/>
</dbReference>